<proteinExistence type="predicted"/>
<reference evidence="2" key="1">
    <citation type="submission" date="2021-01" db="EMBL/GenBank/DDBJ databases">
        <authorList>
            <consortium name="Genoscope - CEA"/>
            <person name="William W."/>
        </authorList>
    </citation>
    <scope>NUCLEOTIDE SEQUENCE</scope>
</reference>
<feature type="coiled-coil region" evidence="1">
    <location>
        <begin position="29"/>
        <end position="56"/>
    </location>
</feature>
<evidence type="ECO:0000256" key="1">
    <source>
        <dbReference type="SAM" id="Coils"/>
    </source>
</evidence>
<dbReference type="EMBL" id="CAJJDN010000171">
    <property type="protein sequence ID" value="CAD8126938.1"/>
    <property type="molecule type" value="Genomic_DNA"/>
</dbReference>
<organism evidence="2 3">
    <name type="scientific">Paramecium sonneborni</name>
    <dbReference type="NCBI Taxonomy" id="65129"/>
    <lineage>
        <taxon>Eukaryota</taxon>
        <taxon>Sar</taxon>
        <taxon>Alveolata</taxon>
        <taxon>Ciliophora</taxon>
        <taxon>Intramacronucleata</taxon>
        <taxon>Oligohymenophorea</taxon>
        <taxon>Peniculida</taxon>
        <taxon>Parameciidae</taxon>
        <taxon>Paramecium</taxon>
    </lineage>
</organism>
<protein>
    <submittedName>
        <fullName evidence="2">Uncharacterized protein</fullName>
    </submittedName>
</protein>
<keyword evidence="1" id="KW-0175">Coiled coil</keyword>
<gene>
    <name evidence="2" type="ORF">PSON_ATCC_30995.1.T1710117</name>
</gene>
<evidence type="ECO:0000313" key="3">
    <source>
        <dbReference type="Proteomes" id="UP000692954"/>
    </source>
</evidence>
<sequence>MKKNKFHFSRNNKTYINSCFYTFNKIYFLFKKEETIQQLNEINQKMKELLLEMAKNKKYITLIKGDLIELNQNYKASADCQIYYLNNQNQKYYFYSRLSTQINTIYVRIKLKEKIYRQFNQVNQISPNFQQYQCYFLNPFTFRILHIKLC</sequence>
<name>A0A8S1RG71_9CILI</name>
<evidence type="ECO:0000313" key="2">
    <source>
        <dbReference type="EMBL" id="CAD8126938.1"/>
    </source>
</evidence>
<keyword evidence="3" id="KW-1185">Reference proteome</keyword>
<comment type="caution">
    <text evidence="2">The sequence shown here is derived from an EMBL/GenBank/DDBJ whole genome shotgun (WGS) entry which is preliminary data.</text>
</comment>
<accession>A0A8S1RG71</accession>
<dbReference type="AlphaFoldDB" id="A0A8S1RG71"/>
<dbReference type="Proteomes" id="UP000692954">
    <property type="component" value="Unassembled WGS sequence"/>
</dbReference>